<dbReference type="InterPro" id="IPR003607">
    <property type="entry name" value="HD/PDEase_dom"/>
</dbReference>
<dbReference type="InterPro" id="IPR006675">
    <property type="entry name" value="HDIG_dom"/>
</dbReference>
<reference evidence="3" key="1">
    <citation type="journal article" date="2021" name="mSystems">
        <title>Bacteria and Archaea Synergistically Convert Glycine Betaine to Biogenic Methane in the Formosa Cold Seep of the South China Sea.</title>
        <authorList>
            <person name="Li L."/>
            <person name="Zhang W."/>
            <person name="Zhang S."/>
            <person name="Song L."/>
            <person name="Sun Q."/>
            <person name="Zhang H."/>
            <person name="Xiang H."/>
            <person name="Dong X."/>
        </authorList>
    </citation>
    <scope>NUCLEOTIDE SEQUENCE</scope>
    <source>
        <strain evidence="3">ZWT</strain>
    </source>
</reference>
<dbReference type="Pfam" id="PF01966">
    <property type="entry name" value="HD"/>
    <property type="match status" value="1"/>
</dbReference>
<name>A0A9J6P8V1_9CLOT</name>
<evidence type="ECO:0000313" key="4">
    <source>
        <dbReference type="Proteomes" id="UP001056429"/>
    </source>
</evidence>
<comment type="caution">
    <text evidence="3">The sequence shown here is derived from an EMBL/GenBank/DDBJ whole genome shotgun (WGS) entry which is preliminary data.</text>
</comment>
<reference evidence="3" key="2">
    <citation type="submission" date="2021-04" db="EMBL/GenBank/DDBJ databases">
        <authorList>
            <person name="Dong X."/>
        </authorList>
    </citation>
    <scope>NUCLEOTIDE SEQUENCE</scope>
    <source>
        <strain evidence="3">ZWT</strain>
    </source>
</reference>
<dbReference type="CDD" id="cd00077">
    <property type="entry name" value="HDc"/>
    <property type="match status" value="1"/>
</dbReference>
<sequence length="211" mass="25331">MFDLMEIENILLNSEKPSEELRELFIKEEKYEEYPFDMLYKLKDVPQSKVHHPEGDVWVHTLMVVDEAAKIKDKSKNKRNFMWAALMHDVGKFDTTRERKGKITAYDHDKVSARKTKEFFKFFKEDEDFIKDVVALVRWHMQPLFVVKNLPFADIENMLKEVDIEELSMLCQCDRIGRGKLEEKRIVEEKENMEIFKRKVFEFASEKKNKK</sequence>
<dbReference type="Proteomes" id="UP001056429">
    <property type="component" value="Unassembled WGS sequence"/>
</dbReference>
<dbReference type="InterPro" id="IPR050124">
    <property type="entry name" value="tRNA_CCA-adding_enzyme"/>
</dbReference>
<accession>A0A9J6P8V1</accession>
<organism evidence="3 4">
    <name type="scientific">Oceanirhabdus seepicola</name>
    <dbReference type="NCBI Taxonomy" id="2828781"/>
    <lineage>
        <taxon>Bacteria</taxon>
        <taxon>Bacillati</taxon>
        <taxon>Bacillota</taxon>
        <taxon>Clostridia</taxon>
        <taxon>Eubacteriales</taxon>
        <taxon>Clostridiaceae</taxon>
        <taxon>Oceanirhabdus</taxon>
    </lineage>
</organism>
<evidence type="ECO:0000256" key="1">
    <source>
        <dbReference type="ARBA" id="ARBA00022741"/>
    </source>
</evidence>
<dbReference type="PANTHER" id="PTHR47545:SF2">
    <property type="entry name" value="CC-ADDING TRNA NUCLEOTIDYLTRANSFERASE"/>
    <property type="match status" value="1"/>
</dbReference>
<feature type="domain" description="HD" evidence="2">
    <location>
        <begin position="58"/>
        <end position="143"/>
    </location>
</feature>
<evidence type="ECO:0000313" key="3">
    <source>
        <dbReference type="EMBL" id="MCM1992604.1"/>
    </source>
</evidence>
<dbReference type="GO" id="GO:0000166">
    <property type="term" value="F:nucleotide binding"/>
    <property type="evidence" value="ECO:0007669"/>
    <property type="project" value="UniProtKB-KW"/>
</dbReference>
<gene>
    <name evidence="3" type="ORF">KDK92_23055</name>
</gene>
<dbReference type="SUPFAM" id="SSF109604">
    <property type="entry name" value="HD-domain/PDEase-like"/>
    <property type="match status" value="1"/>
</dbReference>
<protein>
    <submittedName>
        <fullName evidence="3">HD domain-containing protein</fullName>
    </submittedName>
</protein>
<dbReference type="RefSeq" id="WP_250861771.1">
    <property type="nucleotide sequence ID" value="NZ_JAGSOJ010000006.1"/>
</dbReference>
<evidence type="ECO:0000259" key="2">
    <source>
        <dbReference type="Pfam" id="PF01966"/>
    </source>
</evidence>
<dbReference type="InterPro" id="IPR006674">
    <property type="entry name" value="HD_domain"/>
</dbReference>
<keyword evidence="1" id="KW-0547">Nucleotide-binding</keyword>
<dbReference type="PANTHER" id="PTHR47545">
    <property type="entry name" value="MULTIFUNCTIONAL CCA PROTEIN"/>
    <property type="match status" value="1"/>
</dbReference>
<dbReference type="NCBIfam" id="TIGR00277">
    <property type="entry name" value="HDIG"/>
    <property type="match status" value="1"/>
</dbReference>
<dbReference type="Gene3D" id="1.10.3090.10">
    <property type="entry name" value="cca-adding enzyme, domain 2"/>
    <property type="match status" value="1"/>
</dbReference>
<keyword evidence="4" id="KW-1185">Reference proteome</keyword>
<dbReference type="AlphaFoldDB" id="A0A9J6P8V1"/>
<proteinExistence type="predicted"/>
<dbReference type="EMBL" id="JAGSOJ010000006">
    <property type="protein sequence ID" value="MCM1992604.1"/>
    <property type="molecule type" value="Genomic_DNA"/>
</dbReference>